<feature type="compositionally biased region" description="Polar residues" evidence="5">
    <location>
        <begin position="121"/>
        <end position="142"/>
    </location>
</feature>
<evidence type="ECO:0000256" key="3">
    <source>
        <dbReference type="ARBA" id="ARBA00023038"/>
    </source>
</evidence>
<protein>
    <submittedName>
        <fullName evidence="8">Sciellin-like</fullName>
    </submittedName>
</protein>
<dbReference type="GO" id="GO:0046872">
    <property type="term" value="F:metal ion binding"/>
    <property type="evidence" value="ECO:0007669"/>
    <property type="project" value="UniProtKB-KW"/>
</dbReference>
<dbReference type="OrthoDB" id="9908139at2759"/>
<evidence type="ECO:0000259" key="6">
    <source>
        <dbReference type="PROSITE" id="PS50023"/>
    </source>
</evidence>
<dbReference type="RefSeq" id="XP_030058277.1">
    <property type="nucleotide sequence ID" value="XM_030202417.1"/>
</dbReference>
<feature type="compositionally biased region" description="Low complexity" evidence="5">
    <location>
        <begin position="97"/>
        <end position="108"/>
    </location>
</feature>
<dbReference type="PANTHER" id="PTHR15468">
    <property type="entry name" value="ZNF185"/>
    <property type="match status" value="1"/>
</dbReference>
<keyword evidence="2 4" id="KW-0862">Zinc</keyword>
<dbReference type="InterPro" id="IPR001781">
    <property type="entry name" value="Znf_LIM"/>
</dbReference>
<dbReference type="PANTHER" id="PTHR15468:SF7">
    <property type="entry name" value="SCIELLIN"/>
    <property type="match status" value="1"/>
</dbReference>
<evidence type="ECO:0000256" key="2">
    <source>
        <dbReference type="ARBA" id="ARBA00022833"/>
    </source>
</evidence>
<dbReference type="GO" id="GO:0008544">
    <property type="term" value="P:epidermis development"/>
    <property type="evidence" value="ECO:0007669"/>
    <property type="project" value="TreeGrafter"/>
</dbReference>
<keyword evidence="3 4" id="KW-0440">LIM domain</keyword>
<dbReference type="InParanoid" id="A0A6P7XS88"/>
<reference evidence="8" key="1">
    <citation type="submission" date="2025-08" db="UniProtKB">
        <authorList>
            <consortium name="RefSeq"/>
        </authorList>
    </citation>
    <scope>IDENTIFICATION</scope>
</reference>
<dbReference type="KEGG" id="muo:115469622"/>
<accession>A0A6P7XS88</accession>
<keyword evidence="7" id="KW-1185">Reference proteome</keyword>
<feature type="domain" description="LIM zinc-binding" evidence="6">
    <location>
        <begin position="186"/>
        <end position="252"/>
    </location>
</feature>
<sequence length="255" mass="28695">MKPGADNLIDVRRSAGSDNTSQGLDNLIDVRRSAGSDNTRGQDLDNIIEISDSSGNKGPQDIDDLISIRQPGENVTRDGNRTISQSSDVTISRDPYSSSTRTTTSTRTVEYSYDGSDMPRNRSNYSYDTRRNPSYNTPGGYSTDTYVYTRTYEENSKPPNDLYDDVTGKTIKTVYSTSDRTVIEKDMCTYCRKPLGIETKMILDELHICCHATCFKCEVCGRPLGDLKAGDSMWIYRQTVHCDHCYSGVREKWIM</sequence>
<evidence type="ECO:0000313" key="7">
    <source>
        <dbReference type="Proteomes" id="UP000515156"/>
    </source>
</evidence>
<feature type="region of interest" description="Disordered" evidence="5">
    <location>
        <begin position="1"/>
        <end position="142"/>
    </location>
</feature>
<dbReference type="GO" id="GO:0005737">
    <property type="term" value="C:cytoplasm"/>
    <property type="evidence" value="ECO:0007669"/>
    <property type="project" value="TreeGrafter"/>
</dbReference>
<dbReference type="CDD" id="cd08368">
    <property type="entry name" value="LIM"/>
    <property type="match status" value="1"/>
</dbReference>
<evidence type="ECO:0000313" key="8">
    <source>
        <dbReference type="RefSeq" id="XP_030058277.1"/>
    </source>
</evidence>
<name>A0A6P7XS88_9AMPH</name>
<dbReference type="GeneID" id="115469622"/>
<evidence type="ECO:0000256" key="1">
    <source>
        <dbReference type="ARBA" id="ARBA00022723"/>
    </source>
</evidence>
<dbReference type="Proteomes" id="UP000515156">
    <property type="component" value="Chromosome 4"/>
</dbReference>
<proteinExistence type="predicted"/>
<dbReference type="InterPro" id="IPR052621">
    <property type="entry name" value="Cell_Prolif/Cornif_Regul"/>
</dbReference>
<dbReference type="AlphaFoldDB" id="A0A6P7XS88"/>
<dbReference type="PROSITE" id="PS50023">
    <property type="entry name" value="LIM_DOMAIN_2"/>
    <property type="match status" value="1"/>
</dbReference>
<dbReference type="Gene3D" id="2.10.110.10">
    <property type="entry name" value="Cysteine Rich Protein"/>
    <property type="match status" value="1"/>
</dbReference>
<gene>
    <name evidence="8" type="primary">LOC115469622</name>
</gene>
<evidence type="ECO:0000256" key="4">
    <source>
        <dbReference type="PROSITE-ProRule" id="PRU00125"/>
    </source>
</evidence>
<organism evidence="7 8">
    <name type="scientific">Microcaecilia unicolor</name>
    <dbReference type="NCBI Taxonomy" id="1415580"/>
    <lineage>
        <taxon>Eukaryota</taxon>
        <taxon>Metazoa</taxon>
        <taxon>Chordata</taxon>
        <taxon>Craniata</taxon>
        <taxon>Vertebrata</taxon>
        <taxon>Euteleostomi</taxon>
        <taxon>Amphibia</taxon>
        <taxon>Gymnophiona</taxon>
        <taxon>Siphonopidae</taxon>
        <taxon>Microcaecilia</taxon>
    </lineage>
</organism>
<feature type="compositionally biased region" description="Polar residues" evidence="5">
    <location>
        <begin position="81"/>
        <end position="90"/>
    </location>
</feature>
<dbReference type="PROSITE" id="PS00478">
    <property type="entry name" value="LIM_DOMAIN_1"/>
    <property type="match status" value="1"/>
</dbReference>
<keyword evidence="1 4" id="KW-0479">Metal-binding</keyword>
<evidence type="ECO:0000256" key="5">
    <source>
        <dbReference type="SAM" id="MobiDB-lite"/>
    </source>
</evidence>